<feature type="transmembrane region" description="Helical" evidence="1">
    <location>
        <begin position="604"/>
        <end position="621"/>
    </location>
</feature>
<keyword evidence="4" id="KW-1185">Reference proteome</keyword>
<evidence type="ECO:0000256" key="1">
    <source>
        <dbReference type="SAM" id="Phobius"/>
    </source>
</evidence>
<organism evidence="3 4">
    <name type="scientific">Clunio marinus</name>
    <dbReference type="NCBI Taxonomy" id="568069"/>
    <lineage>
        <taxon>Eukaryota</taxon>
        <taxon>Metazoa</taxon>
        <taxon>Ecdysozoa</taxon>
        <taxon>Arthropoda</taxon>
        <taxon>Hexapoda</taxon>
        <taxon>Insecta</taxon>
        <taxon>Pterygota</taxon>
        <taxon>Neoptera</taxon>
        <taxon>Endopterygota</taxon>
        <taxon>Diptera</taxon>
        <taxon>Nematocera</taxon>
        <taxon>Chironomoidea</taxon>
        <taxon>Chironomidae</taxon>
        <taxon>Clunio</taxon>
    </lineage>
</organism>
<dbReference type="Proteomes" id="UP000183832">
    <property type="component" value="Unassembled WGS sequence"/>
</dbReference>
<protein>
    <submittedName>
        <fullName evidence="3">CLUMA_CG012807, isoform A</fullName>
    </submittedName>
</protein>
<reference evidence="3 4" key="1">
    <citation type="submission" date="2015-04" db="EMBL/GenBank/DDBJ databases">
        <authorList>
            <person name="Syromyatnikov M.Y."/>
            <person name="Popov V.N."/>
        </authorList>
    </citation>
    <scope>NUCLEOTIDE SEQUENCE [LARGE SCALE GENOMIC DNA]</scope>
</reference>
<feature type="transmembrane region" description="Helical" evidence="1">
    <location>
        <begin position="562"/>
        <end position="584"/>
    </location>
</feature>
<accession>A0A1J1IH06</accession>
<gene>
    <name evidence="3" type="primary">putative Meckelin</name>
    <name evidence="3" type="ORF">CLUMA_CG012807</name>
</gene>
<dbReference type="OrthoDB" id="419138at2759"/>
<keyword evidence="2" id="KW-0732">Signal</keyword>
<evidence type="ECO:0000256" key="2">
    <source>
        <dbReference type="SAM" id="SignalP"/>
    </source>
</evidence>
<dbReference type="GO" id="GO:0060271">
    <property type="term" value="P:cilium assembly"/>
    <property type="evidence" value="ECO:0007669"/>
    <property type="project" value="InterPro"/>
</dbReference>
<name>A0A1J1IH06_9DIPT</name>
<dbReference type="PANTHER" id="PTHR21274">
    <property type="entry name" value="MECKELIN"/>
    <property type="match status" value="1"/>
</dbReference>
<feature type="transmembrane region" description="Helical" evidence="1">
    <location>
        <begin position="517"/>
        <end position="541"/>
    </location>
</feature>
<keyword evidence="1" id="KW-0472">Membrane</keyword>
<proteinExistence type="predicted"/>
<dbReference type="Pfam" id="PF09773">
    <property type="entry name" value="Meckelin"/>
    <property type="match status" value="1"/>
</dbReference>
<evidence type="ECO:0000313" key="4">
    <source>
        <dbReference type="Proteomes" id="UP000183832"/>
    </source>
</evidence>
<dbReference type="PANTHER" id="PTHR21274:SF0">
    <property type="entry name" value="MECKELIN"/>
    <property type="match status" value="1"/>
</dbReference>
<keyword evidence="1" id="KW-0812">Transmembrane</keyword>
<feature type="signal peptide" evidence="2">
    <location>
        <begin position="1"/>
        <end position="27"/>
    </location>
</feature>
<keyword evidence="1" id="KW-1133">Transmembrane helix</keyword>
<dbReference type="InterPro" id="IPR019170">
    <property type="entry name" value="Meckelin"/>
</dbReference>
<dbReference type="EMBL" id="CVRI01000051">
    <property type="protein sequence ID" value="CRK99488.1"/>
    <property type="molecule type" value="Genomic_DNA"/>
</dbReference>
<sequence length="717" mass="84057">MLLMWKLYTVSIVSLILLQYSVVLVDGVNNDENFYFANSNNKFLYKQKEDCENNFYFDFDYFQCRLCDLNFNLRPSGQRDECICSENSTEIITYDNILKRPVCEKDANASKKFKSLCSFYTVNATAFSTLRKAVRIYPKPQNQNCSCDEKLNENYHGEYCIKKELFKDYKNYENYEYLPLTKSLNLRYELKFVVFFCKVLHIRSQCNFLANLCVLTLFDIKKNGPCYPFFSQQNQQKGLFPDQNINEGNEYDGGEKIKPFLFFNNERSSERSSETLDLSFETLDQSNNTLNFTLVSYNLEGTLVEMRPFKLSDLNLCQLSPPVNIWQSKVQFGRNFFNKCTINLREIYKLGFLKTKFISIFLNFYKNQENILKNVPVLIRSPSTVNQNAETNEWQLIKRFFLIDTISGRQLKPDGKNSSTKVNNAPSESSFNKEFSQIIFAKNIELQFHIKENAEVETDRRNVIKMPTLIIEYGVLNITERSNRYKNSSSIDNVDDYLYNVETSFKITFIKRPNLNVFFQIILPILLSMSLICALFQTYFWKIRQQKIEYDLRTLMNFLINLLATISNSLFIFVALITSYILFLYKTQHKRIFLMLPLKKEEEIVGLLLSIALIFKIIKLMKIFCDIAGFDIFFIDFERPKYHAENIFNTSMPKSHPGTPSIASSIKPMISSPSQSNECVSAWRNYFIANEWQELMTKRKISIHLHVVFVITTLMVC</sequence>
<dbReference type="AlphaFoldDB" id="A0A1J1IH06"/>
<evidence type="ECO:0000313" key="3">
    <source>
        <dbReference type="EMBL" id="CRK99488.1"/>
    </source>
</evidence>
<dbReference type="STRING" id="568069.A0A1J1IH06"/>
<feature type="chain" id="PRO_5013289323" evidence="2">
    <location>
        <begin position="28"/>
        <end position="717"/>
    </location>
</feature>
<dbReference type="GO" id="GO:0036038">
    <property type="term" value="C:MKS complex"/>
    <property type="evidence" value="ECO:0007669"/>
    <property type="project" value="InterPro"/>
</dbReference>